<gene>
    <name evidence="2" type="ORF">NDU88_003954</name>
</gene>
<dbReference type="EMBL" id="JANPWB010000006">
    <property type="protein sequence ID" value="KAJ1178712.1"/>
    <property type="molecule type" value="Genomic_DNA"/>
</dbReference>
<reference evidence="2" key="1">
    <citation type="journal article" date="2022" name="bioRxiv">
        <title>Sequencing and chromosome-scale assembly of the giantPleurodeles waltlgenome.</title>
        <authorList>
            <person name="Brown T."/>
            <person name="Elewa A."/>
            <person name="Iarovenko S."/>
            <person name="Subramanian E."/>
            <person name="Araus A.J."/>
            <person name="Petzold A."/>
            <person name="Susuki M."/>
            <person name="Suzuki K.-i.T."/>
            <person name="Hayashi T."/>
            <person name="Toyoda A."/>
            <person name="Oliveira C."/>
            <person name="Osipova E."/>
            <person name="Leigh N.D."/>
            <person name="Simon A."/>
            <person name="Yun M.H."/>
        </authorList>
    </citation>
    <scope>NUCLEOTIDE SEQUENCE</scope>
    <source>
        <strain evidence="2">20211129_DDA</strain>
        <tissue evidence="2">Liver</tissue>
    </source>
</reference>
<evidence type="ECO:0000313" key="2">
    <source>
        <dbReference type="EMBL" id="KAJ1178712.1"/>
    </source>
</evidence>
<proteinExistence type="predicted"/>
<dbReference type="Proteomes" id="UP001066276">
    <property type="component" value="Chromosome 3_2"/>
</dbReference>
<feature type="compositionally biased region" description="Polar residues" evidence="1">
    <location>
        <begin position="38"/>
        <end position="51"/>
    </location>
</feature>
<name>A0AAV7TSR4_PLEWA</name>
<comment type="caution">
    <text evidence="2">The sequence shown here is derived from an EMBL/GenBank/DDBJ whole genome shotgun (WGS) entry which is preliminary data.</text>
</comment>
<protein>
    <submittedName>
        <fullName evidence="2">Uncharacterized protein</fullName>
    </submittedName>
</protein>
<accession>A0AAV7TSR4</accession>
<evidence type="ECO:0000256" key="1">
    <source>
        <dbReference type="SAM" id="MobiDB-lite"/>
    </source>
</evidence>
<organism evidence="2 3">
    <name type="scientific">Pleurodeles waltl</name>
    <name type="common">Iberian ribbed newt</name>
    <dbReference type="NCBI Taxonomy" id="8319"/>
    <lineage>
        <taxon>Eukaryota</taxon>
        <taxon>Metazoa</taxon>
        <taxon>Chordata</taxon>
        <taxon>Craniata</taxon>
        <taxon>Vertebrata</taxon>
        <taxon>Euteleostomi</taxon>
        <taxon>Amphibia</taxon>
        <taxon>Batrachia</taxon>
        <taxon>Caudata</taxon>
        <taxon>Salamandroidea</taxon>
        <taxon>Salamandridae</taxon>
        <taxon>Pleurodelinae</taxon>
        <taxon>Pleurodeles</taxon>
    </lineage>
</organism>
<evidence type="ECO:0000313" key="3">
    <source>
        <dbReference type="Proteomes" id="UP001066276"/>
    </source>
</evidence>
<feature type="region of interest" description="Disordered" evidence="1">
    <location>
        <begin position="25"/>
        <end position="68"/>
    </location>
</feature>
<keyword evidence="3" id="KW-1185">Reference proteome</keyword>
<sequence length="93" mass="10311">MLEPAAKSLGAGCQIEFQQWQQQRAGTSPRWWLPPAASSGQTSWNKAQTGKGSRARTDYNSEQPFADGTHGAMFARGEYLIEMRDQSVGYKKS</sequence>
<dbReference type="AlphaFoldDB" id="A0AAV7TSR4"/>